<dbReference type="STRING" id="216432.CA2559_07290"/>
<dbReference type="Proteomes" id="UP000002297">
    <property type="component" value="Chromosome"/>
</dbReference>
<organism evidence="2 3">
    <name type="scientific">Croceibacter atlanticus (strain ATCC BAA-628 / JCM 21780 / CIP 108009 / IAM 15332 / KCTC 12090 / HTCC2559)</name>
    <dbReference type="NCBI Taxonomy" id="216432"/>
    <lineage>
        <taxon>Bacteria</taxon>
        <taxon>Pseudomonadati</taxon>
        <taxon>Bacteroidota</taxon>
        <taxon>Flavobacteriia</taxon>
        <taxon>Flavobacteriales</taxon>
        <taxon>Flavobacteriaceae</taxon>
        <taxon>Croceibacter</taxon>
    </lineage>
</organism>
<dbReference type="RefSeq" id="WP_013187215.1">
    <property type="nucleotide sequence ID" value="NC_014230.1"/>
</dbReference>
<dbReference type="OrthoDB" id="9771846at2"/>
<dbReference type="EMBL" id="CP002046">
    <property type="protein sequence ID" value="EAP88547.1"/>
    <property type="molecule type" value="Genomic_DNA"/>
</dbReference>
<name>A3U8I0_CROAH</name>
<protein>
    <recommendedName>
        <fullName evidence="1">Glycosyltransferase 2-like domain-containing protein</fullName>
    </recommendedName>
</protein>
<gene>
    <name evidence="2" type="ordered locus">CA2559_07290</name>
</gene>
<dbReference type="Pfam" id="PF00535">
    <property type="entry name" value="Glycos_transf_2"/>
    <property type="match status" value="1"/>
</dbReference>
<proteinExistence type="predicted"/>
<dbReference type="InterPro" id="IPR001173">
    <property type="entry name" value="Glyco_trans_2-like"/>
</dbReference>
<evidence type="ECO:0000259" key="1">
    <source>
        <dbReference type="Pfam" id="PF00535"/>
    </source>
</evidence>
<dbReference type="SUPFAM" id="SSF53448">
    <property type="entry name" value="Nucleotide-diphospho-sugar transferases"/>
    <property type="match status" value="1"/>
</dbReference>
<dbReference type="KEGG" id="cat:CA2559_07290"/>
<dbReference type="CAZy" id="GT2">
    <property type="family name" value="Glycosyltransferase Family 2"/>
</dbReference>
<sequence>MKISVVIRTKNQEHELEFLLKNLKTRYDDDIDEIIVLDNLSSDNSEKITLQYGAKFISIKNFSYGGSANIAAQSASHDIVVLFSAHSYPVSHDFFKLIKTAFIENKNLAGVRCLHNPNDYQNFINGISAKEDPNKSGLVFAGSAFNKKVWLKHPFNEDVPTFEDKEWTLRVLKEGYDIELVPAIFCYDKKRTKAQTYFRFKNDLKGNYQIWGISPTWKGVFWGLLKGVFNLFFHFSLDAYYLFKRFFRRVIFLINKPTKL</sequence>
<dbReference type="eggNOG" id="COG1216">
    <property type="taxonomic scope" value="Bacteria"/>
</dbReference>
<evidence type="ECO:0000313" key="3">
    <source>
        <dbReference type="Proteomes" id="UP000002297"/>
    </source>
</evidence>
<dbReference type="AlphaFoldDB" id="A3U8I0"/>
<dbReference type="InterPro" id="IPR029044">
    <property type="entry name" value="Nucleotide-diphossugar_trans"/>
</dbReference>
<feature type="domain" description="Glycosyltransferase 2-like" evidence="1">
    <location>
        <begin position="4"/>
        <end position="114"/>
    </location>
</feature>
<evidence type="ECO:0000313" key="2">
    <source>
        <dbReference type="EMBL" id="EAP88547.1"/>
    </source>
</evidence>
<reference evidence="2 3" key="1">
    <citation type="journal article" date="2010" name="J. Bacteriol.">
        <title>The complete genome sequence of Croceibacter atlanticus HTCC2559T.</title>
        <authorList>
            <person name="Oh H.M."/>
            <person name="Kang I."/>
            <person name="Ferriera S."/>
            <person name="Giovannoni S.J."/>
            <person name="Cho J.C."/>
        </authorList>
    </citation>
    <scope>NUCLEOTIDE SEQUENCE [LARGE SCALE GENOMIC DNA]</scope>
    <source>
        <strain evidence="3">ATCC BAA-628 / HTCC2559 / KCTC 12090</strain>
    </source>
</reference>
<accession>A3U8I0</accession>
<dbReference type="Gene3D" id="3.90.550.10">
    <property type="entry name" value="Spore Coat Polysaccharide Biosynthesis Protein SpsA, Chain A"/>
    <property type="match status" value="1"/>
</dbReference>
<dbReference type="HOGENOM" id="CLU_1068394_0_0_10"/>
<keyword evidence="3" id="KW-1185">Reference proteome</keyword>
<dbReference type="GeneID" id="89453231"/>